<dbReference type="Pfam" id="PF02675">
    <property type="entry name" value="AdoMet_dc"/>
    <property type="match status" value="1"/>
</dbReference>
<keyword evidence="4" id="KW-0745">Spermidine biosynthesis</keyword>
<proteinExistence type="predicted"/>
<evidence type="ECO:0000256" key="5">
    <source>
        <dbReference type="ARBA" id="ARBA00023115"/>
    </source>
</evidence>
<sequence length="150" mass="16138">MPSDMSVSSRGDVTPPSAGTSGRLPAIHGFHGHHVLADIHGLDAGSLDDIMYLRSLLELGVERAGATLIRTVDFHFDPVGVTVLILLAESHVSLHTYPVEGKAFFDAFTCGDTCVPNEILRTLCEAFPHCALRITSFARGEPRSHMQCGV</sequence>
<dbReference type="EMBL" id="CABPSN010000004">
    <property type="protein sequence ID" value="VVE20826.1"/>
    <property type="molecule type" value="Genomic_DNA"/>
</dbReference>
<dbReference type="InterPro" id="IPR017716">
    <property type="entry name" value="S-AdoMet_deCOase_pro-enz"/>
</dbReference>
<keyword evidence="6" id="KW-0865">Zymogen</keyword>
<keyword evidence="7 10" id="KW-0456">Lyase</keyword>
<dbReference type="GO" id="GO:0004014">
    <property type="term" value="F:adenosylmethionine decarboxylase activity"/>
    <property type="evidence" value="ECO:0007669"/>
    <property type="project" value="UniProtKB-EC"/>
</dbReference>
<keyword evidence="5" id="KW-0620">Polyamine biosynthesis</keyword>
<evidence type="ECO:0000313" key="10">
    <source>
        <dbReference type="EMBL" id="VVE20826.1"/>
    </source>
</evidence>
<dbReference type="InterPro" id="IPR003826">
    <property type="entry name" value="AdoMetDC_fam_prok"/>
</dbReference>
<evidence type="ECO:0000256" key="7">
    <source>
        <dbReference type="ARBA" id="ARBA00023239"/>
    </source>
</evidence>
<reference evidence="10 11" key="1">
    <citation type="submission" date="2019-08" db="EMBL/GenBank/DDBJ databases">
        <authorList>
            <person name="Peeters C."/>
        </authorList>
    </citation>
    <scope>NUCLEOTIDE SEQUENCE [LARGE SCALE GENOMIC DNA]</scope>
    <source>
        <strain evidence="10 11">LMG 31011</strain>
    </source>
</reference>
<evidence type="ECO:0000313" key="11">
    <source>
        <dbReference type="Proteomes" id="UP000366819"/>
    </source>
</evidence>
<dbReference type="SUPFAM" id="SSF56276">
    <property type="entry name" value="S-adenosylmethionine decarboxylase"/>
    <property type="match status" value="1"/>
</dbReference>
<dbReference type="GO" id="GO:0008295">
    <property type="term" value="P:spermidine biosynthetic process"/>
    <property type="evidence" value="ECO:0007669"/>
    <property type="project" value="UniProtKB-KW"/>
</dbReference>
<keyword evidence="11" id="KW-1185">Reference proteome</keyword>
<protein>
    <submittedName>
        <fullName evidence="10">S-adenosylmethionine decarboxylase proenzyme</fullName>
        <ecNumber evidence="10">4.1.1.50</ecNumber>
    </submittedName>
</protein>
<dbReference type="Proteomes" id="UP000366819">
    <property type="component" value="Unassembled WGS sequence"/>
</dbReference>
<comment type="cofactor">
    <cofactor evidence="1">
        <name>pyruvate</name>
        <dbReference type="ChEBI" id="CHEBI:15361"/>
    </cofactor>
</comment>
<dbReference type="PANTHER" id="PTHR33866">
    <property type="entry name" value="S-ADENOSYLMETHIONINE DECARBOXYLASE PROENZYME"/>
    <property type="match status" value="1"/>
</dbReference>
<evidence type="ECO:0000256" key="3">
    <source>
        <dbReference type="ARBA" id="ARBA00022813"/>
    </source>
</evidence>
<evidence type="ECO:0000256" key="4">
    <source>
        <dbReference type="ARBA" id="ARBA00023066"/>
    </source>
</evidence>
<dbReference type="Gene3D" id="3.60.90.10">
    <property type="entry name" value="S-adenosylmethionine decarboxylase"/>
    <property type="match status" value="1"/>
</dbReference>
<evidence type="ECO:0000256" key="6">
    <source>
        <dbReference type="ARBA" id="ARBA00023145"/>
    </source>
</evidence>
<accession>A0A5E4WBB9</accession>
<evidence type="ECO:0000256" key="1">
    <source>
        <dbReference type="ARBA" id="ARBA00001928"/>
    </source>
</evidence>
<gene>
    <name evidence="10" type="primary">speH</name>
    <name evidence="10" type="ORF">PAQ31011_03143</name>
</gene>
<evidence type="ECO:0000256" key="2">
    <source>
        <dbReference type="ARBA" id="ARBA00022793"/>
    </source>
</evidence>
<dbReference type="EC" id="4.1.1.50" evidence="10"/>
<dbReference type="GO" id="GO:0005829">
    <property type="term" value="C:cytosol"/>
    <property type="evidence" value="ECO:0007669"/>
    <property type="project" value="TreeGrafter"/>
</dbReference>
<keyword evidence="9" id="KW-0670">Pyruvate</keyword>
<keyword evidence="3" id="KW-0068">Autocatalytic cleavage</keyword>
<evidence type="ECO:0000256" key="9">
    <source>
        <dbReference type="ARBA" id="ARBA00023317"/>
    </source>
</evidence>
<dbReference type="PANTHER" id="PTHR33866:SF2">
    <property type="entry name" value="S-ADENOSYLMETHIONINE DECARBOXYLASE PROENZYME"/>
    <property type="match status" value="1"/>
</dbReference>
<dbReference type="InterPro" id="IPR016067">
    <property type="entry name" value="S-AdoMet_deCO2ase_core"/>
</dbReference>
<evidence type="ECO:0000256" key="8">
    <source>
        <dbReference type="ARBA" id="ARBA00023270"/>
    </source>
</evidence>
<keyword evidence="2" id="KW-0210">Decarboxylase</keyword>
<dbReference type="NCBIfam" id="TIGR03330">
    <property type="entry name" value="SAM_DCase_Bsu"/>
    <property type="match status" value="1"/>
</dbReference>
<organism evidence="10 11">
    <name type="scientific">Pandoraea aquatica</name>
    <dbReference type="NCBI Taxonomy" id="2508290"/>
    <lineage>
        <taxon>Bacteria</taxon>
        <taxon>Pseudomonadati</taxon>
        <taxon>Pseudomonadota</taxon>
        <taxon>Betaproteobacteria</taxon>
        <taxon>Burkholderiales</taxon>
        <taxon>Burkholderiaceae</taxon>
        <taxon>Pandoraea</taxon>
    </lineage>
</organism>
<keyword evidence="8" id="KW-0704">Schiff base</keyword>
<name>A0A5E4WBB9_9BURK</name>
<dbReference type="AlphaFoldDB" id="A0A5E4WBB9"/>